<evidence type="ECO:0000313" key="2">
    <source>
        <dbReference type="Proteomes" id="UP000183642"/>
    </source>
</evidence>
<protein>
    <submittedName>
        <fullName evidence="1">Uncharacterized protein</fullName>
    </submittedName>
</protein>
<gene>
    <name evidence="1" type="ORF">SAMN05660359_01301</name>
</gene>
<dbReference type="AlphaFoldDB" id="A0A1I5EB94"/>
<accession>A0A1I5EB94</accession>
<sequence length="161" mass="18525">MDPAFLFKAFYVGMPPAFIKRVDPADDGHKRKFSDLIWSRQLDRFQEADETTPIPSDRRSIIKADHRHGDEAALQNGRSRQVELPDSYVDDELFPILTYKTRFEHHGALYIVGWYVPIKLPELTDDKLVVEEEVRQLLFQPVLAAKGAHVPLGKAIKKLMQ</sequence>
<dbReference type="EMBL" id="FOWE01000003">
    <property type="protein sequence ID" value="SFO08799.1"/>
    <property type="molecule type" value="Genomic_DNA"/>
</dbReference>
<name>A0A1I5EB94_9ACTN</name>
<organism evidence="1 2">
    <name type="scientific">Geodermatophilus obscurus</name>
    <dbReference type="NCBI Taxonomy" id="1861"/>
    <lineage>
        <taxon>Bacteria</taxon>
        <taxon>Bacillati</taxon>
        <taxon>Actinomycetota</taxon>
        <taxon>Actinomycetes</taxon>
        <taxon>Geodermatophilales</taxon>
        <taxon>Geodermatophilaceae</taxon>
        <taxon>Geodermatophilus</taxon>
    </lineage>
</organism>
<reference evidence="2" key="1">
    <citation type="submission" date="2016-10" db="EMBL/GenBank/DDBJ databases">
        <authorList>
            <person name="Varghese N."/>
            <person name="Submissions S."/>
        </authorList>
    </citation>
    <scope>NUCLEOTIDE SEQUENCE [LARGE SCALE GENOMIC DNA]</scope>
    <source>
        <strain evidence="2">DSM 43161</strain>
    </source>
</reference>
<evidence type="ECO:0000313" key="1">
    <source>
        <dbReference type="EMBL" id="SFO08799.1"/>
    </source>
</evidence>
<proteinExistence type="predicted"/>
<keyword evidence="2" id="KW-1185">Reference proteome</keyword>
<dbReference type="Proteomes" id="UP000183642">
    <property type="component" value="Unassembled WGS sequence"/>
</dbReference>